<feature type="region of interest" description="Disordered" evidence="1">
    <location>
        <begin position="204"/>
        <end position="238"/>
    </location>
</feature>
<keyword evidence="4" id="KW-1185">Reference proteome</keyword>
<name>A0A4Y6PSB7_PERCE</name>
<gene>
    <name evidence="3" type="ORF">FIV42_10400</name>
</gene>
<accession>A0A5B8Y3Z0</accession>
<feature type="compositionally biased region" description="Basic and acidic residues" evidence="1">
    <location>
        <begin position="29"/>
        <end position="44"/>
    </location>
</feature>
<evidence type="ECO:0000256" key="1">
    <source>
        <dbReference type="SAM" id="MobiDB-lite"/>
    </source>
</evidence>
<organism evidence="3 4">
    <name type="scientific">Persicimonas caeni</name>
    <dbReference type="NCBI Taxonomy" id="2292766"/>
    <lineage>
        <taxon>Bacteria</taxon>
        <taxon>Deltaproteobacteria</taxon>
        <taxon>Bradymonadales</taxon>
        <taxon>Bradymonadaceae</taxon>
        <taxon>Persicimonas</taxon>
    </lineage>
</organism>
<dbReference type="Proteomes" id="UP000315995">
    <property type="component" value="Chromosome"/>
</dbReference>
<accession>A0A4Y6PSB7</accession>
<feature type="compositionally biased region" description="Basic and acidic residues" evidence="1">
    <location>
        <begin position="204"/>
        <end position="226"/>
    </location>
</feature>
<dbReference type="OrthoDB" id="10019646at2"/>
<dbReference type="RefSeq" id="WP_141197615.1">
    <property type="nucleotide sequence ID" value="NZ_CP041186.1"/>
</dbReference>
<protein>
    <submittedName>
        <fullName evidence="3">Uncharacterized protein</fullName>
    </submittedName>
</protein>
<evidence type="ECO:0000313" key="4">
    <source>
        <dbReference type="Proteomes" id="UP000315995"/>
    </source>
</evidence>
<keyword evidence="2" id="KW-1133">Transmembrane helix</keyword>
<keyword evidence="2" id="KW-0472">Membrane</keyword>
<sequence length="238" mass="26224">MKLTVGDIHMDSRDGIQFRRPQADAGEPSPRERTDLERADREPVRQESVGQLIARLPELPTSLYLVGALVMMAATVALFVAAATTGIIYLAMPTPGLIFLAGLFAARATGWGQPRAPLAAAPDVDRTAEHLALRDERATVEDLMDELDWTEARVVRALKVGVEHGRLDEDLDADTGHWTYDVARPADEDVFTRRALPVDERVLHFGDAPEHADHQHADHQQAEQSHHPSSPSSRRSSP</sequence>
<keyword evidence="2" id="KW-0812">Transmembrane</keyword>
<dbReference type="EMBL" id="CP041186">
    <property type="protein sequence ID" value="QDG51130.1"/>
    <property type="molecule type" value="Genomic_DNA"/>
</dbReference>
<reference evidence="3 4" key="1">
    <citation type="submission" date="2019-06" db="EMBL/GenBank/DDBJ databases">
        <title>Persicimonas caeni gen. nov., sp. nov., a predatory bacterium isolated from solar saltern.</title>
        <authorList>
            <person name="Wang S."/>
        </authorList>
    </citation>
    <scope>NUCLEOTIDE SEQUENCE [LARGE SCALE GENOMIC DNA]</scope>
    <source>
        <strain evidence="3 4">YN101</strain>
    </source>
</reference>
<evidence type="ECO:0000256" key="2">
    <source>
        <dbReference type="SAM" id="Phobius"/>
    </source>
</evidence>
<feature type="transmembrane region" description="Helical" evidence="2">
    <location>
        <begin position="87"/>
        <end position="106"/>
    </location>
</feature>
<feature type="region of interest" description="Disordered" evidence="1">
    <location>
        <begin position="12"/>
        <end position="44"/>
    </location>
</feature>
<dbReference type="AlphaFoldDB" id="A0A4Y6PSB7"/>
<feature type="transmembrane region" description="Helical" evidence="2">
    <location>
        <begin position="63"/>
        <end position="81"/>
    </location>
</feature>
<evidence type="ECO:0000313" key="3">
    <source>
        <dbReference type="EMBL" id="QDG51130.1"/>
    </source>
</evidence>
<proteinExistence type="predicted"/>
<feature type="compositionally biased region" description="Low complexity" evidence="1">
    <location>
        <begin position="227"/>
        <end position="238"/>
    </location>
</feature>